<keyword evidence="2" id="KW-1133">Transmembrane helix</keyword>
<evidence type="ECO:0000256" key="2">
    <source>
        <dbReference type="SAM" id="Phobius"/>
    </source>
</evidence>
<feature type="transmembrane region" description="Helical" evidence="2">
    <location>
        <begin position="64"/>
        <end position="83"/>
    </location>
</feature>
<evidence type="ECO:0000256" key="1">
    <source>
        <dbReference type="SAM" id="MobiDB-lite"/>
    </source>
</evidence>
<accession>A0AAD9NCA5</accession>
<dbReference type="AlphaFoldDB" id="A0AAD9NCA5"/>
<organism evidence="4 5">
    <name type="scientific">Paralvinella palmiformis</name>
    <dbReference type="NCBI Taxonomy" id="53620"/>
    <lineage>
        <taxon>Eukaryota</taxon>
        <taxon>Metazoa</taxon>
        <taxon>Spiralia</taxon>
        <taxon>Lophotrochozoa</taxon>
        <taxon>Annelida</taxon>
        <taxon>Polychaeta</taxon>
        <taxon>Sedentaria</taxon>
        <taxon>Canalipalpata</taxon>
        <taxon>Terebellida</taxon>
        <taxon>Terebelliformia</taxon>
        <taxon>Alvinellidae</taxon>
        <taxon>Paralvinella</taxon>
    </lineage>
</organism>
<dbReference type="InterPro" id="IPR038466">
    <property type="entry name" value="S8_pro-domain_sf"/>
</dbReference>
<keyword evidence="2" id="KW-0472">Membrane</keyword>
<feature type="region of interest" description="Disordered" evidence="1">
    <location>
        <begin position="13"/>
        <end position="42"/>
    </location>
</feature>
<dbReference type="EMBL" id="JAODUP010000107">
    <property type="protein sequence ID" value="KAK2161964.1"/>
    <property type="molecule type" value="Genomic_DNA"/>
</dbReference>
<evidence type="ECO:0000259" key="3">
    <source>
        <dbReference type="Pfam" id="PF16470"/>
    </source>
</evidence>
<feature type="domain" description="Peptidase S8 pro-domain" evidence="3">
    <location>
        <begin position="86"/>
        <end position="112"/>
    </location>
</feature>
<dbReference type="Proteomes" id="UP001208570">
    <property type="component" value="Unassembled WGS sequence"/>
</dbReference>
<keyword evidence="5" id="KW-1185">Reference proteome</keyword>
<proteinExistence type="predicted"/>
<dbReference type="InterPro" id="IPR032815">
    <property type="entry name" value="S8_pro-domain"/>
</dbReference>
<protein>
    <recommendedName>
        <fullName evidence="3">Peptidase S8 pro-domain domain-containing protein</fullName>
    </recommendedName>
</protein>
<comment type="caution">
    <text evidence="4">The sequence shown here is derived from an EMBL/GenBank/DDBJ whole genome shotgun (WGS) entry which is preliminary data.</text>
</comment>
<dbReference type="SUPFAM" id="SSF54897">
    <property type="entry name" value="Protease propeptides/inhibitors"/>
    <property type="match status" value="1"/>
</dbReference>
<name>A0AAD9NCA5_9ANNE</name>
<keyword evidence="2" id="KW-0812">Transmembrane</keyword>
<evidence type="ECO:0000313" key="5">
    <source>
        <dbReference type="Proteomes" id="UP001208570"/>
    </source>
</evidence>
<sequence>MADLAVKPPWIREQTRPLRSRRKQQGTVSNLCRSMSGSRGSGQGLIWKHRRLSGPSPCPLKHCVWVMVLLGSLLGVAAGKAVYLNKWAVHIRGGPSVADQVAVEHGFVNYGQDRYHEQKIRLAARGTRVSDVDDPDRFQ</sequence>
<dbReference type="Gene3D" id="3.30.70.850">
    <property type="entry name" value="Peptidase S8, pro-domain"/>
    <property type="match status" value="1"/>
</dbReference>
<dbReference type="Pfam" id="PF16470">
    <property type="entry name" value="S8_pro-domain"/>
    <property type="match status" value="1"/>
</dbReference>
<gene>
    <name evidence="4" type="ORF">LSH36_107g09005</name>
</gene>
<evidence type="ECO:0000313" key="4">
    <source>
        <dbReference type="EMBL" id="KAK2161964.1"/>
    </source>
</evidence>
<reference evidence="4" key="1">
    <citation type="journal article" date="2023" name="Mol. Biol. Evol.">
        <title>Third-Generation Sequencing Reveals the Adaptive Role of the Epigenome in Three Deep-Sea Polychaetes.</title>
        <authorList>
            <person name="Perez M."/>
            <person name="Aroh O."/>
            <person name="Sun Y."/>
            <person name="Lan Y."/>
            <person name="Juniper S.K."/>
            <person name="Young C.R."/>
            <person name="Angers B."/>
            <person name="Qian P.Y."/>
        </authorList>
    </citation>
    <scope>NUCLEOTIDE SEQUENCE</scope>
    <source>
        <strain evidence="4">P08H-3</strain>
    </source>
</reference>